<evidence type="ECO:0000313" key="2">
    <source>
        <dbReference type="Proteomes" id="UP000334990"/>
    </source>
</evidence>
<keyword evidence="2" id="KW-1185">Reference proteome</keyword>
<accession>A0A5M3VRG1</accession>
<dbReference type="PROSITE" id="PS51257">
    <property type="entry name" value="PROKAR_LIPOPROTEIN"/>
    <property type="match status" value="1"/>
</dbReference>
<evidence type="ECO:0000313" key="1">
    <source>
        <dbReference type="EMBL" id="GER99083.1"/>
    </source>
</evidence>
<name>A0A5M3VRG1_9ACTN</name>
<organism evidence="1 2">
    <name type="scientific">Acrocarpospora corrugata</name>
    <dbReference type="NCBI Taxonomy" id="35763"/>
    <lineage>
        <taxon>Bacteria</taxon>
        <taxon>Bacillati</taxon>
        <taxon>Actinomycetota</taxon>
        <taxon>Actinomycetes</taxon>
        <taxon>Streptosporangiales</taxon>
        <taxon>Streptosporangiaceae</taxon>
        <taxon>Acrocarpospora</taxon>
    </lineage>
</organism>
<dbReference type="Proteomes" id="UP000334990">
    <property type="component" value="Unassembled WGS sequence"/>
</dbReference>
<comment type="caution">
    <text evidence="1">The sequence shown here is derived from an EMBL/GenBank/DDBJ whole genome shotgun (WGS) entry which is preliminary data.</text>
</comment>
<proteinExistence type="predicted"/>
<dbReference type="EMBL" id="BLAD01000038">
    <property type="protein sequence ID" value="GER99083.1"/>
    <property type="molecule type" value="Genomic_DNA"/>
</dbReference>
<protein>
    <recommendedName>
        <fullName evidence="3">Lipoprotein</fullName>
    </recommendedName>
</protein>
<dbReference type="AlphaFoldDB" id="A0A5M3VRG1"/>
<sequence>MRWVVVVVVGAVLGAGCSGPPEGARPKVFRGEVSSAIYEPIASRNVDAEPLTPGEVFPKDLVSFGAAQMKRGVPVVSGNCAEAVWGSAPLAGCSQVVRAVFSEDGVSGQFAIFNMADSAAAGLLVKAFEKGAFLKVMPGQPAVDGGSAQVRALGHFVVVSWVAPVGDERPDLTEPLLALDSVSQFVQGRLLAAE</sequence>
<evidence type="ECO:0008006" key="3">
    <source>
        <dbReference type="Google" id="ProtNLM"/>
    </source>
</evidence>
<reference evidence="1 2" key="1">
    <citation type="submission" date="2019-10" db="EMBL/GenBank/DDBJ databases">
        <title>Whole genome shotgun sequence of Acrocarpospora corrugata NBRC 13972.</title>
        <authorList>
            <person name="Ichikawa N."/>
            <person name="Kimura A."/>
            <person name="Kitahashi Y."/>
            <person name="Komaki H."/>
            <person name="Oguchi A."/>
        </authorList>
    </citation>
    <scope>NUCLEOTIDE SEQUENCE [LARGE SCALE GENOMIC DNA]</scope>
    <source>
        <strain evidence="1 2">NBRC 13972</strain>
    </source>
</reference>
<gene>
    <name evidence="1" type="ORF">Acor_11470</name>
</gene>